<dbReference type="Pfam" id="PF00673">
    <property type="entry name" value="Ribosomal_L5_C"/>
    <property type="match status" value="1"/>
</dbReference>
<name>B4CUY6_9BACT</name>
<sequence>MAVELYQFYKDRVIPSLREKHGYKNVNQIPKIEKVVVNSCVNANNDVKQALEDVKAELTLITGQKPAETRSKKSIANFKLRQYQAIGAKVTLRGPRMYEFLERLIKMALPRIRDFRGVSPRAFDGNGNYTLGVSDQSIFPEVELDKIKRNIGFDVTIVTTATTNAEAKSLLSELGMPFTDKAKRPPQKKAEEAPAQS</sequence>
<organism evidence="10 11">
    <name type="scientific">Chthoniobacter flavus Ellin428</name>
    <dbReference type="NCBI Taxonomy" id="497964"/>
    <lineage>
        <taxon>Bacteria</taxon>
        <taxon>Pseudomonadati</taxon>
        <taxon>Verrucomicrobiota</taxon>
        <taxon>Spartobacteria</taxon>
        <taxon>Chthoniobacterales</taxon>
        <taxon>Chthoniobacteraceae</taxon>
        <taxon>Chthoniobacter</taxon>
    </lineage>
</organism>
<comment type="similarity">
    <text evidence="1 5 6">Belongs to the universal ribosomal protein uL5 family.</text>
</comment>
<proteinExistence type="inferred from homology"/>
<comment type="function">
    <text evidence="5">This is 1 of the proteins that bind and probably mediate the attachment of the 5S RNA into the large ribosomal subunit, where it forms part of the central protuberance. In the 70S ribosome it contacts protein S13 of the 30S subunit (bridge B1b), connecting the 2 subunits; this bridge is implicated in subunit movement. Contacts the P site tRNA; the 5S rRNA and some of its associated proteins might help stabilize positioning of ribosome-bound tRNAs.</text>
</comment>
<dbReference type="GO" id="GO:0003735">
    <property type="term" value="F:structural constituent of ribosome"/>
    <property type="evidence" value="ECO:0007669"/>
    <property type="project" value="InterPro"/>
</dbReference>
<dbReference type="Pfam" id="PF00281">
    <property type="entry name" value="Ribosomal_L5"/>
    <property type="match status" value="1"/>
</dbReference>
<dbReference type="GO" id="GO:0000049">
    <property type="term" value="F:tRNA binding"/>
    <property type="evidence" value="ECO:0007669"/>
    <property type="project" value="UniProtKB-UniRule"/>
</dbReference>
<dbReference type="AlphaFoldDB" id="B4CUY6"/>
<keyword evidence="11" id="KW-1185">Reference proteome</keyword>
<evidence type="ECO:0000256" key="5">
    <source>
        <dbReference type="HAMAP-Rule" id="MF_01333"/>
    </source>
</evidence>
<dbReference type="PIRSF" id="PIRSF002161">
    <property type="entry name" value="Ribosomal_L5"/>
    <property type="match status" value="1"/>
</dbReference>
<dbReference type="STRING" id="497964.CfE428DRAFT_0499"/>
<dbReference type="PANTHER" id="PTHR11994">
    <property type="entry name" value="60S RIBOSOMAL PROTEIN L11-RELATED"/>
    <property type="match status" value="1"/>
</dbReference>
<dbReference type="NCBIfam" id="NF000585">
    <property type="entry name" value="PRK00010.1"/>
    <property type="match status" value="1"/>
</dbReference>
<reference evidence="10 11" key="1">
    <citation type="journal article" date="2011" name="J. Bacteriol.">
        <title>Genome sequence of Chthoniobacter flavus Ellin428, an aerobic heterotrophic soil bacterium.</title>
        <authorList>
            <person name="Kant R."/>
            <person name="van Passel M.W."/>
            <person name="Palva A."/>
            <person name="Lucas S."/>
            <person name="Lapidus A."/>
            <person name="Glavina Del Rio T."/>
            <person name="Dalin E."/>
            <person name="Tice H."/>
            <person name="Bruce D."/>
            <person name="Goodwin L."/>
            <person name="Pitluck S."/>
            <person name="Larimer F.W."/>
            <person name="Land M.L."/>
            <person name="Hauser L."/>
            <person name="Sangwan P."/>
            <person name="de Vos W.M."/>
            <person name="Janssen P.H."/>
            <person name="Smidt H."/>
        </authorList>
    </citation>
    <scope>NUCLEOTIDE SEQUENCE [LARGE SCALE GENOMIC DNA]</scope>
    <source>
        <strain evidence="10 11">Ellin428</strain>
    </source>
</reference>
<evidence type="ECO:0000259" key="8">
    <source>
        <dbReference type="Pfam" id="PF00281"/>
    </source>
</evidence>
<keyword evidence="5" id="KW-0699">rRNA-binding</keyword>
<gene>
    <name evidence="5" type="primary">rplE</name>
    <name evidence="10" type="ORF">CfE428DRAFT_0499</name>
</gene>
<dbReference type="FunFam" id="3.30.1440.10:FF:000001">
    <property type="entry name" value="50S ribosomal protein L5"/>
    <property type="match status" value="1"/>
</dbReference>
<evidence type="ECO:0000256" key="2">
    <source>
        <dbReference type="ARBA" id="ARBA00022980"/>
    </source>
</evidence>
<evidence type="ECO:0000313" key="10">
    <source>
        <dbReference type="EMBL" id="EDY22374.1"/>
    </source>
</evidence>
<feature type="compositionally biased region" description="Basic and acidic residues" evidence="7">
    <location>
        <begin position="180"/>
        <end position="197"/>
    </location>
</feature>
<dbReference type="InParanoid" id="B4CUY6"/>
<comment type="caution">
    <text evidence="10">The sequence shown here is derived from an EMBL/GenBank/DDBJ whole genome shotgun (WGS) entry which is preliminary data.</text>
</comment>
<dbReference type="GO" id="GO:0019843">
    <property type="term" value="F:rRNA binding"/>
    <property type="evidence" value="ECO:0007669"/>
    <property type="project" value="UniProtKB-UniRule"/>
</dbReference>
<dbReference type="HAMAP" id="MF_01333_B">
    <property type="entry name" value="Ribosomal_uL5_B"/>
    <property type="match status" value="1"/>
</dbReference>
<feature type="region of interest" description="Disordered" evidence="7">
    <location>
        <begin position="176"/>
        <end position="197"/>
    </location>
</feature>
<evidence type="ECO:0000313" key="11">
    <source>
        <dbReference type="Proteomes" id="UP000005824"/>
    </source>
</evidence>
<keyword evidence="5" id="KW-0820">tRNA-binding</keyword>
<evidence type="ECO:0000256" key="1">
    <source>
        <dbReference type="ARBA" id="ARBA00008553"/>
    </source>
</evidence>
<feature type="domain" description="Large ribosomal subunit protein uL5 C-terminal" evidence="9">
    <location>
        <begin position="86"/>
        <end position="178"/>
    </location>
</feature>
<evidence type="ECO:0000256" key="6">
    <source>
        <dbReference type="RuleBase" id="RU003930"/>
    </source>
</evidence>
<evidence type="ECO:0000256" key="7">
    <source>
        <dbReference type="SAM" id="MobiDB-lite"/>
    </source>
</evidence>
<dbReference type="InterPro" id="IPR002132">
    <property type="entry name" value="Ribosomal_uL5"/>
</dbReference>
<dbReference type="Gene3D" id="3.30.1440.10">
    <property type="match status" value="1"/>
</dbReference>
<dbReference type="GO" id="GO:0005840">
    <property type="term" value="C:ribosome"/>
    <property type="evidence" value="ECO:0007669"/>
    <property type="project" value="UniProtKB-KW"/>
</dbReference>
<keyword evidence="5" id="KW-0694">RNA-binding</keyword>
<dbReference type="PROSITE" id="PS00358">
    <property type="entry name" value="RIBOSOMAL_L5"/>
    <property type="match status" value="1"/>
</dbReference>
<evidence type="ECO:0000256" key="3">
    <source>
        <dbReference type="ARBA" id="ARBA00023274"/>
    </source>
</evidence>
<dbReference type="InterPro" id="IPR020929">
    <property type="entry name" value="Ribosomal_uL5_CS"/>
</dbReference>
<dbReference type="InterPro" id="IPR020930">
    <property type="entry name" value="Ribosomal_uL5_bac-type"/>
</dbReference>
<dbReference type="GO" id="GO:0006412">
    <property type="term" value="P:translation"/>
    <property type="evidence" value="ECO:0007669"/>
    <property type="project" value="UniProtKB-UniRule"/>
</dbReference>
<dbReference type="eggNOG" id="COG0094">
    <property type="taxonomic scope" value="Bacteria"/>
</dbReference>
<dbReference type="Proteomes" id="UP000005824">
    <property type="component" value="Unassembled WGS sequence"/>
</dbReference>
<keyword evidence="2 5" id="KW-0689">Ribosomal protein</keyword>
<dbReference type="InterPro" id="IPR022803">
    <property type="entry name" value="Ribosomal_uL5_dom_sf"/>
</dbReference>
<dbReference type="RefSeq" id="WP_006977826.1">
    <property type="nucleotide sequence ID" value="NZ_ABVL01000001.1"/>
</dbReference>
<dbReference type="SUPFAM" id="SSF55282">
    <property type="entry name" value="RL5-like"/>
    <property type="match status" value="1"/>
</dbReference>
<protein>
    <recommendedName>
        <fullName evidence="4 5">Large ribosomal subunit protein uL5</fullName>
    </recommendedName>
</protein>
<keyword evidence="3 5" id="KW-0687">Ribonucleoprotein</keyword>
<dbReference type="EMBL" id="ABVL01000001">
    <property type="protein sequence ID" value="EDY22374.1"/>
    <property type="molecule type" value="Genomic_DNA"/>
</dbReference>
<dbReference type="FunCoup" id="B4CUY6">
    <property type="interactions" value="624"/>
</dbReference>
<accession>B4CUY6</accession>
<dbReference type="InterPro" id="IPR031310">
    <property type="entry name" value="Ribosomal_uL5_N"/>
</dbReference>
<comment type="subunit">
    <text evidence="5">Part of the 50S ribosomal subunit; part of the 5S rRNA/L5/L18/L25 subcomplex. Contacts the 5S rRNA and the P site tRNA. Forms a bridge to the 30S subunit in the 70S ribosome.</text>
</comment>
<evidence type="ECO:0000256" key="4">
    <source>
        <dbReference type="ARBA" id="ARBA00035245"/>
    </source>
</evidence>
<dbReference type="GO" id="GO:1990904">
    <property type="term" value="C:ribonucleoprotein complex"/>
    <property type="evidence" value="ECO:0007669"/>
    <property type="project" value="UniProtKB-KW"/>
</dbReference>
<evidence type="ECO:0000259" key="9">
    <source>
        <dbReference type="Pfam" id="PF00673"/>
    </source>
</evidence>
<dbReference type="InterPro" id="IPR031309">
    <property type="entry name" value="Ribosomal_uL5_C"/>
</dbReference>
<feature type="domain" description="Large ribosomal subunit protein uL5 N-terminal" evidence="8">
    <location>
        <begin position="25"/>
        <end position="81"/>
    </location>
</feature>